<protein>
    <submittedName>
        <fullName evidence="1">Uncharacterized protein</fullName>
    </submittedName>
</protein>
<dbReference type="EMBL" id="ARYJ01000003">
    <property type="protein sequence ID" value="KCZ89536.1"/>
    <property type="molecule type" value="Genomic_DNA"/>
</dbReference>
<reference evidence="1 2" key="1">
    <citation type="journal article" date="2014" name="Antonie Van Leeuwenhoek">
        <title>Hyphomonas beringensis sp. nov. and Hyphomonas chukchiensis sp. nov., isolated from surface seawater of the Bering Sea and Chukchi Sea.</title>
        <authorList>
            <person name="Li C."/>
            <person name="Lai Q."/>
            <person name="Li G."/>
            <person name="Dong C."/>
            <person name="Wang J."/>
            <person name="Liao Y."/>
            <person name="Shao Z."/>
        </authorList>
    </citation>
    <scope>NUCLEOTIDE SEQUENCE [LARGE SCALE GENOMIC DNA]</scope>
    <source>
        <strain evidence="1 2">VP2</strain>
    </source>
</reference>
<keyword evidence="2" id="KW-1185">Reference proteome</keyword>
<organism evidence="1 2">
    <name type="scientific">Hyphomonas jannaschiana VP2</name>
    <dbReference type="NCBI Taxonomy" id="1280952"/>
    <lineage>
        <taxon>Bacteria</taxon>
        <taxon>Pseudomonadati</taxon>
        <taxon>Pseudomonadota</taxon>
        <taxon>Alphaproteobacteria</taxon>
        <taxon>Hyphomonadales</taxon>
        <taxon>Hyphomonadaceae</taxon>
        <taxon>Hyphomonas</taxon>
    </lineage>
</organism>
<evidence type="ECO:0000313" key="2">
    <source>
        <dbReference type="Proteomes" id="UP000024816"/>
    </source>
</evidence>
<accession>A0A059FG90</accession>
<evidence type="ECO:0000313" key="1">
    <source>
        <dbReference type="EMBL" id="KCZ89536.1"/>
    </source>
</evidence>
<sequence length="108" mass="11750">MSNPYSDRTLTAADVYSVSWQPGDASSPWDQGVVNFTLSAPDGSPIGPAAKVELMVRHDPNRTLPDAEKALLHAAHAIIQKLAQYEFKQVEKAYLDHKATSILAIHAP</sequence>
<comment type="caution">
    <text evidence="1">The sequence shown here is derived from an EMBL/GenBank/DDBJ whole genome shotgun (WGS) entry which is preliminary data.</text>
</comment>
<dbReference type="Proteomes" id="UP000024816">
    <property type="component" value="Unassembled WGS sequence"/>
</dbReference>
<gene>
    <name evidence="1" type="ORF">HJA_04772</name>
</gene>
<dbReference type="AlphaFoldDB" id="A0A059FG90"/>
<proteinExistence type="predicted"/>
<dbReference type="RefSeq" id="WP_035579047.1">
    <property type="nucleotide sequence ID" value="NZ_ARYJ01000003.1"/>
</dbReference>
<name>A0A059FG90_9PROT</name>